<sequence length="207" mass="23185">MLAARNCHLAFTIVSIKKKSQPEFLKANLWVGSQQCIHFSSSGLKKGLSVAVGIAVFIILLNCHTLNSLIERLDMDANVRTVIAEIRTPSKNALEVLVQHSPHHIDMVHIVLDPDYMNIAFYLYEFDNHLLYQVVAFRNIFNFIKSPLKSLKQTMEPVTSGIRYISMPSQNVESHILPFPAMKRVVLHASVLPTGLPEVTANINTPA</sequence>
<evidence type="ECO:0000313" key="3">
    <source>
        <dbReference type="Proteomes" id="UP000078200"/>
    </source>
</evidence>
<protein>
    <submittedName>
        <fullName evidence="2">Uncharacterized protein</fullName>
    </submittedName>
</protein>
<keyword evidence="1" id="KW-1133">Transmembrane helix</keyword>
<organism evidence="2 3">
    <name type="scientific">Glossina austeni</name>
    <name type="common">Savannah tsetse fly</name>
    <dbReference type="NCBI Taxonomy" id="7395"/>
    <lineage>
        <taxon>Eukaryota</taxon>
        <taxon>Metazoa</taxon>
        <taxon>Ecdysozoa</taxon>
        <taxon>Arthropoda</taxon>
        <taxon>Hexapoda</taxon>
        <taxon>Insecta</taxon>
        <taxon>Pterygota</taxon>
        <taxon>Neoptera</taxon>
        <taxon>Endopterygota</taxon>
        <taxon>Diptera</taxon>
        <taxon>Brachycera</taxon>
        <taxon>Muscomorpha</taxon>
        <taxon>Hippoboscoidea</taxon>
        <taxon>Glossinidae</taxon>
        <taxon>Glossina</taxon>
    </lineage>
</organism>
<evidence type="ECO:0000313" key="2">
    <source>
        <dbReference type="EnsemblMetazoa" id="GAUT014643-PA"/>
    </source>
</evidence>
<keyword evidence="3" id="KW-1185">Reference proteome</keyword>
<feature type="transmembrane region" description="Helical" evidence="1">
    <location>
        <begin position="48"/>
        <end position="70"/>
    </location>
</feature>
<reference evidence="2" key="1">
    <citation type="submission" date="2020-05" db="UniProtKB">
        <authorList>
            <consortium name="EnsemblMetazoa"/>
        </authorList>
    </citation>
    <scope>IDENTIFICATION</scope>
    <source>
        <strain evidence="2">TTRI</strain>
    </source>
</reference>
<keyword evidence="1" id="KW-0472">Membrane</keyword>
<proteinExistence type="predicted"/>
<dbReference type="Proteomes" id="UP000078200">
    <property type="component" value="Unassembled WGS sequence"/>
</dbReference>
<dbReference type="AlphaFoldDB" id="A0A1A9UTA4"/>
<accession>A0A1A9UTA4</accession>
<keyword evidence="1" id="KW-0812">Transmembrane</keyword>
<dbReference type="EnsemblMetazoa" id="GAUT014643-RA">
    <property type="protein sequence ID" value="GAUT014643-PA"/>
    <property type="gene ID" value="GAUT014643"/>
</dbReference>
<dbReference type="VEuPathDB" id="VectorBase:GAUT014643"/>
<name>A0A1A9UTA4_GLOAU</name>
<evidence type="ECO:0000256" key="1">
    <source>
        <dbReference type="SAM" id="Phobius"/>
    </source>
</evidence>